<feature type="signal peptide" evidence="1">
    <location>
        <begin position="1"/>
        <end position="20"/>
    </location>
</feature>
<keyword evidence="1" id="KW-0732">Signal</keyword>
<dbReference type="AlphaFoldDB" id="A0A7G9QM16"/>
<organism evidence="2 3">
    <name type="scientific">Pedobacter roseus</name>
    <dbReference type="NCBI Taxonomy" id="336820"/>
    <lineage>
        <taxon>Bacteria</taxon>
        <taxon>Pseudomonadati</taxon>
        <taxon>Bacteroidota</taxon>
        <taxon>Sphingobacteriia</taxon>
        <taxon>Sphingobacteriales</taxon>
        <taxon>Sphingobacteriaceae</taxon>
        <taxon>Pedobacter</taxon>
    </lineage>
</organism>
<dbReference type="EMBL" id="CP060723">
    <property type="protein sequence ID" value="QNN44391.1"/>
    <property type="molecule type" value="Genomic_DNA"/>
</dbReference>
<gene>
    <name evidence="2" type="ORF">H9L23_10065</name>
</gene>
<dbReference type="Proteomes" id="UP000515806">
    <property type="component" value="Chromosome"/>
</dbReference>
<sequence length="160" mass="17925">MKRLLFCFPFFFLFVLGADAQEQYNVEVPKNILILKSTRKYADALATAKQAAVRMGTKLDLRENHPNAEIGLSLSPNDAKESGYEFPAYQARGDGAAANDNYISVEYSSAYKGFAKGYYIVVAAVSDIGSDTTADRLKKIKKFYPDAYTKRTFVWFGCMH</sequence>
<protein>
    <submittedName>
        <fullName evidence="2">Uncharacterized protein</fullName>
    </submittedName>
</protein>
<feature type="chain" id="PRO_5028859720" evidence="1">
    <location>
        <begin position="21"/>
        <end position="160"/>
    </location>
</feature>
<dbReference type="KEGG" id="proe:H9L23_10065"/>
<keyword evidence="3" id="KW-1185">Reference proteome</keyword>
<accession>A0A7G9QM16</accession>
<reference evidence="2 3" key="1">
    <citation type="submission" date="2020-08" db="EMBL/GenBank/DDBJ databases">
        <title>Genome sequence of Pedobacter roseus KACC 11594T.</title>
        <authorList>
            <person name="Hyun D.-W."/>
            <person name="Bae J.-W."/>
        </authorList>
    </citation>
    <scope>NUCLEOTIDE SEQUENCE [LARGE SCALE GENOMIC DNA]</scope>
    <source>
        <strain evidence="2 3">KACC 11594</strain>
    </source>
</reference>
<dbReference type="RefSeq" id="WP_187594835.1">
    <property type="nucleotide sequence ID" value="NZ_CP060723.1"/>
</dbReference>
<proteinExistence type="predicted"/>
<evidence type="ECO:0000313" key="3">
    <source>
        <dbReference type="Proteomes" id="UP000515806"/>
    </source>
</evidence>
<evidence type="ECO:0000313" key="2">
    <source>
        <dbReference type="EMBL" id="QNN44391.1"/>
    </source>
</evidence>
<name>A0A7G9QM16_9SPHI</name>
<evidence type="ECO:0000256" key="1">
    <source>
        <dbReference type="SAM" id="SignalP"/>
    </source>
</evidence>